<evidence type="ECO:0000256" key="1">
    <source>
        <dbReference type="SAM" id="MobiDB-lite"/>
    </source>
</evidence>
<dbReference type="EMBL" id="BQKI01000009">
    <property type="protein sequence ID" value="GJN01960.1"/>
    <property type="molecule type" value="Genomic_DNA"/>
</dbReference>
<keyword evidence="3" id="KW-1185">Reference proteome</keyword>
<feature type="region of interest" description="Disordered" evidence="1">
    <location>
        <begin position="36"/>
        <end position="98"/>
    </location>
</feature>
<gene>
    <name evidence="2" type="primary">ga19266</name>
    <name evidence="2" type="ORF">PR202_ga19266</name>
</gene>
<organism evidence="2 3">
    <name type="scientific">Eleusine coracana subsp. coracana</name>
    <dbReference type="NCBI Taxonomy" id="191504"/>
    <lineage>
        <taxon>Eukaryota</taxon>
        <taxon>Viridiplantae</taxon>
        <taxon>Streptophyta</taxon>
        <taxon>Embryophyta</taxon>
        <taxon>Tracheophyta</taxon>
        <taxon>Spermatophyta</taxon>
        <taxon>Magnoliopsida</taxon>
        <taxon>Liliopsida</taxon>
        <taxon>Poales</taxon>
        <taxon>Poaceae</taxon>
        <taxon>PACMAD clade</taxon>
        <taxon>Chloridoideae</taxon>
        <taxon>Cynodonteae</taxon>
        <taxon>Eleusininae</taxon>
        <taxon>Eleusine</taxon>
    </lineage>
</organism>
<dbReference type="PANTHER" id="PTHR48175:SF3">
    <property type="entry name" value="OS04G0581700 PROTEIN"/>
    <property type="match status" value="1"/>
</dbReference>
<reference evidence="2" key="2">
    <citation type="submission" date="2021-12" db="EMBL/GenBank/DDBJ databases">
        <title>Resequencing data analysis of finger millet.</title>
        <authorList>
            <person name="Hatakeyama M."/>
            <person name="Aluri S."/>
            <person name="Balachadran M.T."/>
            <person name="Sivarajan S.R."/>
            <person name="Poveda L."/>
            <person name="Shimizu-Inatsugi R."/>
            <person name="Schlapbach R."/>
            <person name="Sreeman S.M."/>
            <person name="Shimizu K.K."/>
        </authorList>
    </citation>
    <scope>NUCLEOTIDE SEQUENCE</scope>
</reference>
<reference evidence="2" key="1">
    <citation type="journal article" date="2018" name="DNA Res.">
        <title>Multiple hybrid de novo genome assembly of finger millet, an orphan allotetraploid crop.</title>
        <authorList>
            <person name="Hatakeyama M."/>
            <person name="Aluri S."/>
            <person name="Balachadran M.T."/>
            <person name="Sivarajan S.R."/>
            <person name="Patrignani A."/>
            <person name="Gruter S."/>
            <person name="Poveda L."/>
            <person name="Shimizu-Inatsugi R."/>
            <person name="Baeten J."/>
            <person name="Francoijs K.J."/>
            <person name="Nataraja K.N."/>
            <person name="Reddy Y.A.N."/>
            <person name="Phadnis S."/>
            <person name="Ravikumar R.L."/>
            <person name="Schlapbach R."/>
            <person name="Sreeman S.M."/>
            <person name="Shimizu K.K."/>
        </authorList>
    </citation>
    <scope>NUCLEOTIDE SEQUENCE</scope>
</reference>
<evidence type="ECO:0000313" key="3">
    <source>
        <dbReference type="Proteomes" id="UP001054889"/>
    </source>
</evidence>
<dbReference type="PANTHER" id="PTHR48175">
    <property type="entry name" value="OS04G0581700 PROTEIN"/>
    <property type="match status" value="1"/>
</dbReference>
<dbReference type="AlphaFoldDB" id="A0AAV5CW01"/>
<name>A0AAV5CW01_ELECO</name>
<evidence type="ECO:0000313" key="2">
    <source>
        <dbReference type="EMBL" id="GJN01960.1"/>
    </source>
</evidence>
<dbReference type="Proteomes" id="UP001054889">
    <property type="component" value="Unassembled WGS sequence"/>
</dbReference>
<feature type="compositionally biased region" description="Polar residues" evidence="1">
    <location>
        <begin position="78"/>
        <end position="89"/>
    </location>
</feature>
<sequence length="178" mass="19693">MLVSPVRLYFPRFSGCREPNQQQGAARVCGSRRRVNIANQGPRETTRSDAPPDPRLFPETPTHFKAQVSRPDYASPSHHFQTSRSSTPPSLQPKRPRVLRPASSSVPFSFFLASGEMILVVVLAELLQDYTAKFARALEQVLNDAPFRRRVRFLMLQGLPVPPALPPPNGHGVIATGG</sequence>
<proteinExistence type="predicted"/>
<protein>
    <submittedName>
        <fullName evidence="2">Uncharacterized protein</fullName>
    </submittedName>
</protein>
<accession>A0AAV5CW01</accession>
<comment type="caution">
    <text evidence="2">The sequence shown here is derived from an EMBL/GenBank/DDBJ whole genome shotgun (WGS) entry which is preliminary data.</text>
</comment>